<gene>
    <name evidence="1" type="ORF">CEXT_537831</name>
</gene>
<dbReference type="EMBL" id="BPLR01020752">
    <property type="protein sequence ID" value="GIX82156.1"/>
    <property type="molecule type" value="Genomic_DNA"/>
</dbReference>
<evidence type="ECO:0000313" key="2">
    <source>
        <dbReference type="Proteomes" id="UP001054945"/>
    </source>
</evidence>
<sequence length="80" mass="9408">MAVFKLDTVCLSYLGSFLDRKGSKATRENKRRPSLYNNSRKEGWNKKKMAETYSSKESSLRYDGRFIAFDADIFQLNLWQ</sequence>
<organism evidence="1 2">
    <name type="scientific">Caerostris extrusa</name>
    <name type="common">Bark spider</name>
    <name type="synonym">Caerostris bankana</name>
    <dbReference type="NCBI Taxonomy" id="172846"/>
    <lineage>
        <taxon>Eukaryota</taxon>
        <taxon>Metazoa</taxon>
        <taxon>Ecdysozoa</taxon>
        <taxon>Arthropoda</taxon>
        <taxon>Chelicerata</taxon>
        <taxon>Arachnida</taxon>
        <taxon>Araneae</taxon>
        <taxon>Araneomorphae</taxon>
        <taxon>Entelegynae</taxon>
        <taxon>Araneoidea</taxon>
        <taxon>Araneidae</taxon>
        <taxon>Caerostris</taxon>
    </lineage>
</organism>
<evidence type="ECO:0000313" key="1">
    <source>
        <dbReference type="EMBL" id="GIX82156.1"/>
    </source>
</evidence>
<dbReference type="AlphaFoldDB" id="A0AAV4NC09"/>
<name>A0AAV4NC09_CAEEX</name>
<accession>A0AAV4NC09</accession>
<dbReference type="Proteomes" id="UP001054945">
    <property type="component" value="Unassembled WGS sequence"/>
</dbReference>
<keyword evidence="2" id="KW-1185">Reference proteome</keyword>
<reference evidence="1 2" key="1">
    <citation type="submission" date="2021-06" db="EMBL/GenBank/DDBJ databases">
        <title>Caerostris extrusa draft genome.</title>
        <authorList>
            <person name="Kono N."/>
            <person name="Arakawa K."/>
        </authorList>
    </citation>
    <scope>NUCLEOTIDE SEQUENCE [LARGE SCALE GENOMIC DNA]</scope>
</reference>
<comment type="caution">
    <text evidence="1">The sequence shown here is derived from an EMBL/GenBank/DDBJ whole genome shotgun (WGS) entry which is preliminary data.</text>
</comment>
<protein>
    <submittedName>
        <fullName evidence="1">Uncharacterized protein</fullName>
    </submittedName>
</protein>
<proteinExistence type="predicted"/>